<sequence>MNLPADEPPNTPAAIPPSPDSLFQPSTEPPTPSHVSPDTTPTSDQPSDTPTDDPAQHVTMSDGEAAPTDMAVERVAGQGDKGAEAEPEIGPQPAIKEEGEVSLDHVNGGHIELLEHAQGGYMGAGEGNGVMADGGEEWIGDNSDHELKRVKVYELVGAKWEDQGTAFCFGQFSEETNEALLVARSERNYNDIVLSTTIRSNDVYQRQQDTLIVWTEPDGVDYALSFQDPDGCLEVWQFILEVQRHMNSTDNLSSVASSPLLGPDTSVTTASILRSGHLPQPQLGVIGEIERAIKVLTRTALMKERICEYIQHEGYIKSLIDVMRTAEELESLENLHALCSLVQTILMLNDHAMYEHIMDDDLFYGVVGILEYDPDFPDHKANYREFLHDQSQFHQPIPIRDPSIQRKIHNAYRLQFLKDVVLARAIDDSTFNVINSCILFNQIDIISHVQHDPNFLRDLVSLFVDEGIFLDNIRQQPPPQQHPANLPPNQIIISLNGSDERDDDMDVDPKAETDGPSSSTTVTNSPSTSKIAPKGSEAYQALRQYYQQHYSFMPRHDLSESEINLRREVIILLQQLCVMGKNVQLPARLSLFRSLVDRGVVFVVQWAISLSDKEESNKSMISAGGEVLSALLDHDLNGVRSHVNKHVDAIVKEKKLQKKFADTKGETLLDAMCRIMATTKDLAVQSQIGDALKTWLEVPPDITGPTPGGAGGSDGSPVVSTPPKGPMARREGETERFLDYFYRNCITVLFKPLMDLPEWKNVKEPILPLYREEASRFTYLADLFHSFIAQHGFRSHLFCISSNILGRIASLLKAKDKHLRHSAFRIFRFLLKQNNPVATNVMCKFDVFRPILQLTLQESRRDNLLSCSCQELFDTMRRDNIKELIKFCMTRHEDLIRKLARTPLGGQRFELFIKRYEINCQPPPPDSPKAERTVDPRSWAGSSRGMTDLEEEDYWNGDEEDEETGSIIINPQWVRQPPPILSIPPISGIKAGRKRNHTRSQTPSRPMQKQPSLGSLLDYDDDDEEDASSSDDANVTASNITLEPSPELFPSSSTTAASSQPPEAEDDEDRLLESLVSAPTAAPGGPSASRQAPSTPLSPPPAPTTQSTLQHLTQLAQAGLSIPLRLGAKRPRDQDDEEEDGLERLRKSKKTTAAESKLVPSSGETKGATAASNTSSTQETSASLKGKAEAAKTGDDPPLNRLWKVKVGGASWLRNLAPQKSTVTPSTPGAKDGDTG</sequence>
<gene>
    <name evidence="6" type="ORF">FA13DRAFT_1733928</name>
</gene>
<dbReference type="PANTHER" id="PTHR23318">
    <property type="entry name" value="ATP SYNTHASE GAMMA-RELATED"/>
    <property type="match status" value="1"/>
</dbReference>
<dbReference type="STRING" id="71717.A0A4Y7T833"/>
<feature type="compositionally biased region" description="Low complexity" evidence="3">
    <location>
        <begin position="1104"/>
        <end position="1120"/>
    </location>
</feature>
<feature type="compositionally biased region" description="Pro residues" evidence="3">
    <location>
        <begin position="1"/>
        <end position="19"/>
    </location>
</feature>
<dbReference type="InterPro" id="IPR051137">
    <property type="entry name" value="PP4R3-like"/>
</dbReference>
<feature type="region of interest" description="Disordered" evidence="3">
    <location>
        <begin position="1214"/>
        <end position="1236"/>
    </location>
</feature>
<feature type="compositionally biased region" description="Polar residues" evidence="3">
    <location>
        <begin position="1170"/>
        <end position="1183"/>
    </location>
</feature>
<dbReference type="SUPFAM" id="SSF50729">
    <property type="entry name" value="PH domain-like"/>
    <property type="match status" value="1"/>
</dbReference>
<keyword evidence="7" id="KW-1185">Reference proteome</keyword>
<feature type="compositionally biased region" description="Low complexity" evidence="3">
    <location>
        <begin position="1077"/>
        <end position="1095"/>
    </location>
</feature>
<evidence type="ECO:0000256" key="2">
    <source>
        <dbReference type="ARBA" id="ARBA00023242"/>
    </source>
</evidence>
<dbReference type="Gene3D" id="2.30.29.30">
    <property type="entry name" value="Pleckstrin-homology domain (PH domain)/Phosphotyrosine-binding domain (PTB)"/>
    <property type="match status" value="1"/>
</dbReference>
<dbReference type="PANTHER" id="PTHR23318:SF0">
    <property type="entry name" value="SERINE_THREONINE-PROTEIN PHOSPHATASE 4 REGULATORY SUBUNIT 3"/>
    <property type="match status" value="1"/>
</dbReference>
<dbReference type="Pfam" id="PF04802">
    <property type="entry name" value="PP4R3"/>
    <property type="match status" value="1"/>
</dbReference>
<feature type="domain" description="Serine/threonine-protein phosphatase 4 regulatory subunit 3-like central" evidence="4">
    <location>
        <begin position="288"/>
        <end position="916"/>
    </location>
</feature>
<feature type="compositionally biased region" description="Polar residues" evidence="3">
    <location>
        <begin position="1218"/>
        <end position="1227"/>
    </location>
</feature>
<reference evidence="6 7" key="1">
    <citation type="journal article" date="2019" name="Nat. Ecol. Evol.">
        <title>Megaphylogeny resolves global patterns of mushroom evolution.</title>
        <authorList>
            <person name="Varga T."/>
            <person name="Krizsan K."/>
            <person name="Foldi C."/>
            <person name="Dima B."/>
            <person name="Sanchez-Garcia M."/>
            <person name="Sanchez-Ramirez S."/>
            <person name="Szollosi G.J."/>
            <person name="Szarkandi J.G."/>
            <person name="Papp V."/>
            <person name="Albert L."/>
            <person name="Andreopoulos W."/>
            <person name="Angelini C."/>
            <person name="Antonin V."/>
            <person name="Barry K.W."/>
            <person name="Bougher N.L."/>
            <person name="Buchanan P."/>
            <person name="Buyck B."/>
            <person name="Bense V."/>
            <person name="Catcheside P."/>
            <person name="Chovatia M."/>
            <person name="Cooper J."/>
            <person name="Damon W."/>
            <person name="Desjardin D."/>
            <person name="Finy P."/>
            <person name="Geml J."/>
            <person name="Haridas S."/>
            <person name="Hughes K."/>
            <person name="Justo A."/>
            <person name="Karasinski D."/>
            <person name="Kautmanova I."/>
            <person name="Kiss B."/>
            <person name="Kocsube S."/>
            <person name="Kotiranta H."/>
            <person name="LaButti K.M."/>
            <person name="Lechner B.E."/>
            <person name="Liimatainen K."/>
            <person name="Lipzen A."/>
            <person name="Lukacs Z."/>
            <person name="Mihaltcheva S."/>
            <person name="Morgado L.N."/>
            <person name="Niskanen T."/>
            <person name="Noordeloos M.E."/>
            <person name="Ohm R.A."/>
            <person name="Ortiz-Santana B."/>
            <person name="Ovrebo C."/>
            <person name="Racz N."/>
            <person name="Riley R."/>
            <person name="Savchenko A."/>
            <person name="Shiryaev A."/>
            <person name="Soop K."/>
            <person name="Spirin V."/>
            <person name="Szebenyi C."/>
            <person name="Tomsovsky M."/>
            <person name="Tulloss R.E."/>
            <person name="Uehling J."/>
            <person name="Grigoriev I.V."/>
            <person name="Vagvolgyi C."/>
            <person name="Papp T."/>
            <person name="Martin F.M."/>
            <person name="Miettinen O."/>
            <person name="Hibbett D.S."/>
            <person name="Nagy L.G."/>
        </authorList>
    </citation>
    <scope>NUCLEOTIDE SEQUENCE [LARGE SCALE GENOMIC DNA]</scope>
    <source>
        <strain evidence="6 7">FP101781</strain>
    </source>
</reference>
<name>A0A4Y7T833_COPMI</name>
<dbReference type="GO" id="GO:0072542">
    <property type="term" value="F:protein phosphatase activator activity"/>
    <property type="evidence" value="ECO:0007669"/>
    <property type="project" value="TreeGrafter"/>
</dbReference>
<dbReference type="GO" id="GO:0006974">
    <property type="term" value="P:DNA damage response"/>
    <property type="evidence" value="ECO:0007669"/>
    <property type="project" value="TreeGrafter"/>
</dbReference>
<feature type="compositionally biased region" description="Low complexity" evidence="3">
    <location>
        <begin position="1041"/>
        <end position="1059"/>
    </location>
</feature>
<dbReference type="InterPro" id="IPR006887">
    <property type="entry name" value="P4R3-like_central_dom"/>
</dbReference>
<organism evidence="6 7">
    <name type="scientific">Coprinellus micaceus</name>
    <name type="common">Glistening ink-cap mushroom</name>
    <name type="synonym">Coprinus micaceus</name>
    <dbReference type="NCBI Taxonomy" id="71717"/>
    <lineage>
        <taxon>Eukaryota</taxon>
        <taxon>Fungi</taxon>
        <taxon>Dikarya</taxon>
        <taxon>Basidiomycota</taxon>
        <taxon>Agaricomycotina</taxon>
        <taxon>Agaricomycetes</taxon>
        <taxon>Agaricomycetidae</taxon>
        <taxon>Agaricales</taxon>
        <taxon>Agaricineae</taxon>
        <taxon>Psathyrellaceae</taxon>
        <taxon>Coprinellus</taxon>
    </lineage>
</organism>
<feature type="compositionally biased region" description="Polar residues" evidence="3">
    <location>
        <begin position="999"/>
        <end position="1013"/>
    </location>
</feature>
<evidence type="ECO:0000259" key="5">
    <source>
        <dbReference type="Pfam" id="PF22972"/>
    </source>
</evidence>
<keyword evidence="2" id="KW-0539">Nucleus</keyword>
<dbReference type="OrthoDB" id="27483at2759"/>
<feature type="domain" description="PP4R3 EVH1-like" evidence="5">
    <location>
        <begin position="148"/>
        <end position="247"/>
    </location>
</feature>
<dbReference type="EMBL" id="QPFP01000024">
    <property type="protein sequence ID" value="TEB30114.1"/>
    <property type="molecule type" value="Genomic_DNA"/>
</dbReference>
<evidence type="ECO:0000259" key="4">
    <source>
        <dbReference type="Pfam" id="PF04802"/>
    </source>
</evidence>
<dbReference type="InterPro" id="IPR016024">
    <property type="entry name" value="ARM-type_fold"/>
</dbReference>
<feature type="compositionally biased region" description="Low complexity" evidence="3">
    <location>
        <begin position="517"/>
        <end position="529"/>
    </location>
</feature>
<feature type="compositionally biased region" description="Basic and acidic residues" evidence="3">
    <location>
        <begin position="1186"/>
        <end position="1195"/>
    </location>
</feature>
<evidence type="ECO:0000313" key="6">
    <source>
        <dbReference type="EMBL" id="TEB30114.1"/>
    </source>
</evidence>
<accession>A0A4Y7T833</accession>
<dbReference type="Proteomes" id="UP000298030">
    <property type="component" value="Unassembled WGS sequence"/>
</dbReference>
<proteinExistence type="predicted"/>
<evidence type="ECO:0000313" key="7">
    <source>
        <dbReference type="Proteomes" id="UP000298030"/>
    </source>
</evidence>
<feature type="compositionally biased region" description="Acidic residues" evidence="3">
    <location>
        <begin position="1018"/>
        <end position="1029"/>
    </location>
</feature>
<dbReference type="InterPro" id="IPR011993">
    <property type="entry name" value="PH-like_dom_sf"/>
</dbReference>
<dbReference type="InterPro" id="IPR055236">
    <property type="entry name" value="EVH1_PP4R3"/>
</dbReference>
<feature type="region of interest" description="Disordered" evidence="3">
    <location>
        <begin position="969"/>
        <end position="1202"/>
    </location>
</feature>
<dbReference type="GO" id="GO:0030289">
    <property type="term" value="C:protein phosphatase 4 complex"/>
    <property type="evidence" value="ECO:0007669"/>
    <property type="project" value="TreeGrafter"/>
</dbReference>
<comment type="subcellular location">
    <subcellularLocation>
        <location evidence="1">Nucleus</location>
    </subcellularLocation>
</comment>
<feature type="region of interest" description="Disordered" evidence="3">
    <location>
        <begin position="473"/>
        <end position="533"/>
    </location>
</feature>
<feature type="region of interest" description="Disordered" evidence="3">
    <location>
        <begin position="920"/>
        <end position="950"/>
    </location>
</feature>
<dbReference type="AlphaFoldDB" id="A0A4Y7T833"/>
<feature type="region of interest" description="Disordered" evidence="3">
    <location>
        <begin position="702"/>
        <end position="731"/>
    </location>
</feature>
<comment type="caution">
    <text evidence="6">The sequence shown here is derived from an EMBL/GenBank/DDBJ whole genome shotgun (WGS) entry which is preliminary data.</text>
</comment>
<dbReference type="SUPFAM" id="SSF48371">
    <property type="entry name" value="ARM repeat"/>
    <property type="match status" value="1"/>
</dbReference>
<evidence type="ECO:0000256" key="3">
    <source>
        <dbReference type="SAM" id="MobiDB-lite"/>
    </source>
</evidence>
<feature type="region of interest" description="Disordered" evidence="3">
    <location>
        <begin position="1"/>
        <end position="67"/>
    </location>
</feature>
<dbReference type="Pfam" id="PF22972">
    <property type="entry name" value="EVH1_PP4R3"/>
    <property type="match status" value="1"/>
</dbReference>
<protein>
    <submittedName>
        <fullName evidence="6">DUF625-domain-containing protein</fullName>
    </submittedName>
</protein>
<evidence type="ECO:0000256" key="1">
    <source>
        <dbReference type="ARBA" id="ARBA00004123"/>
    </source>
</evidence>
<dbReference type="GO" id="GO:0005654">
    <property type="term" value="C:nucleoplasm"/>
    <property type="evidence" value="ECO:0007669"/>
    <property type="project" value="TreeGrafter"/>
</dbReference>
<feature type="compositionally biased region" description="Low complexity" evidence="3">
    <location>
        <begin position="36"/>
        <end position="53"/>
    </location>
</feature>